<sequence length="190" mass="21009">MGRSIKCKLGRRSIRRSQCLEEELEHLKDGLSDDDETDVMNMGGNSVADGNSGDASTVNLGIEEGEIHAEAEGSPRKIVSSPRISKSVIYGHRESNLPDLNDKLESDDGISDSFSNSCGHISESGIVKRRRSSSAKNSLTSLKFRDIIRSCIKGDQSYYRAGKNYWFHHVRLNQALRKIIEGEGAKVVIQ</sequence>
<protein>
    <submittedName>
        <fullName evidence="1">Uncharacterized protein</fullName>
    </submittedName>
</protein>
<keyword evidence="2" id="KW-1185">Reference proteome</keyword>
<gene>
    <name evidence="1" type="ORF">L2E82_28258</name>
</gene>
<reference evidence="1 2" key="2">
    <citation type="journal article" date="2022" name="Mol. Ecol. Resour.">
        <title>The genomes of chicory, endive, great burdock and yacon provide insights into Asteraceae paleo-polyploidization history and plant inulin production.</title>
        <authorList>
            <person name="Fan W."/>
            <person name="Wang S."/>
            <person name="Wang H."/>
            <person name="Wang A."/>
            <person name="Jiang F."/>
            <person name="Liu H."/>
            <person name="Zhao H."/>
            <person name="Xu D."/>
            <person name="Zhang Y."/>
        </authorList>
    </citation>
    <scope>NUCLEOTIDE SEQUENCE [LARGE SCALE GENOMIC DNA]</scope>
    <source>
        <strain evidence="2">cv. Punajuju</strain>
        <tissue evidence="1">Leaves</tissue>
    </source>
</reference>
<reference evidence="2" key="1">
    <citation type="journal article" date="2022" name="Mol. Ecol. Resour.">
        <title>The genomes of chicory, endive, great burdock and yacon provide insights into Asteraceae palaeo-polyploidization history and plant inulin production.</title>
        <authorList>
            <person name="Fan W."/>
            <person name="Wang S."/>
            <person name="Wang H."/>
            <person name="Wang A."/>
            <person name="Jiang F."/>
            <person name="Liu H."/>
            <person name="Zhao H."/>
            <person name="Xu D."/>
            <person name="Zhang Y."/>
        </authorList>
    </citation>
    <scope>NUCLEOTIDE SEQUENCE [LARGE SCALE GENOMIC DNA]</scope>
    <source>
        <strain evidence="2">cv. Punajuju</strain>
    </source>
</reference>
<dbReference type="EMBL" id="CM042013">
    <property type="protein sequence ID" value="KAI3738235.1"/>
    <property type="molecule type" value="Genomic_DNA"/>
</dbReference>
<name>A0ACB9CVF2_CICIN</name>
<dbReference type="Proteomes" id="UP001055811">
    <property type="component" value="Linkage Group LG05"/>
</dbReference>
<evidence type="ECO:0000313" key="1">
    <source>
        <dbReference type="EMBL" id="KAI3738235.1"/>
    </source>
</evidence>
<organism evidence="1 2">
    <name type="scientific">Cichorium intybus</name>
    <name type="common">Chicory</name>
    <dbReference type="NCBI Taxonomy" id="13427"/>
    <lineage>
        <taxon>Eukaryota</taxon>
        <taxon>Viridiplantae</taxon>
        <taxon>Streptophyta</taxon>
        <taxon>Embryophyta</taxon>
        <taxon>Tracheophyta</taxon>
        <taxon>Spermatophyta</taxon>
        <taxon>Magnoliopsida</taxon>
        <taxon>eudicotyledons</taxon>
        <taxon>Gunneridae</taxon>
        <taxon>Pentapetalae</taxon>
        <taxon>asterids</taxon>
        <taxon>campanulids</taxon>
        <taxon>Asterales</taxon>
        <taxon>Asteraceae</taxon>
        <taxon>Cichorioideae</taxon>
        <taxon>Cichorieae</taxon>
        <taxon>Cichoriinae</taxon>
        <taxon>Cichorium</taxon>
    </lineage>
</organism>
<comment type="caution">
    <text evidence="1">The sequence shown here is derived from an EMBL/GenBank/DDBJ whole genome shotgun (WGS) entry which is preliminary data.</text>
</comment>
<accession>A0ACB9CVF2</accession>
<evidence type="ECO:0000313" key="2">
    <source>
        <dbReference type="Proteomes" id="UP001055811"/>
    </source>
</evidence>
<proteinExistence type="predicted"/>